<reference evidence="2 3" key="1">
    <citation type="submission" date="2023-12" db="EMBL/GenBank/DDBJ databases">
        <title>Novel species of the genus Arcicella isolated from rivers.</title>
        <authorList>
            <person name="Lu H."/>
        </authorList>
    </citation>
    <scope>NUCLEOTIDE SEQUENCE [LARGE SCALE GENOMIC DNA]</scope>
    <source>
        <strain evidence="2 3">KCTC 23307</strain>
    </source>
</reference>
<comment type="caution">
    <text evidence="2">The sequence shown here is derived from an EMBL/GenBank/DDBJ whole genome shotgun (WGS) entry which is preliminary data.</text>
</comment>
<dbReference type="EMBL" id="JAYFUM010000022">
    <property type="protein sequence ID" value="MEA5140918.1"/>
    <property type="molecule type" value="Genomic_DNA"/>
</dbReference>
<sequence>MELIKPLLKGILYVVLGMIVLIFSFVFILPMFTSHKAKFEINPINGEYVFEHIFPKHDNYTNIVIAIDGEISEDTDILMGYTGGVNVIKLSKSTDIDTVYRNDYYANEVKLTFKFNKKCKGNLKGTVWVSFIP</sequence>
<proteinExistence type="predicted"/>
<feature type="transmembrane region" description="Helical" evidence="1">
    <location>
        <begin position="12"/>
        <end position="32"/>
    </location>
</feature>
<evidence type="ECO:0000256" key="1">
    <source>
        <dbReference type="SAM" id="Phobius"/>
    </source>
</evidence>
<evidence type="ECO:0000313" key="2">
    <source>
        <dbReference type="EMBL" id="MEA5140918.1"/>
    </source>
</evidence>
<protein>
    <submittedName>
        <fullName evidence="2">Uncharacterized protein</fullName>
    </submittedName>
</protein>
<keyword evidence="1" id="KW-0472">Membrane</keyword>
<keyword evidence="3" id="KW-1185">Reference proteome</keyword>
<dbReference type="RefSeq" id="WP_323298075.1">
    <property type="nucleotide sequence ID" value="NZ_JAYFUM010000022.1"/>
</dbReference>
<keyword evidence="1" id="KW-0812">Transmembrane</keyword>
<name>A0ABU5QDU6_9BACT</name>
<accession>A0ABU5QDU6</accession>
<keyword evidence="1" id="KW-1133">Transmembrane helix</keyword>
<dbReference type="Proteomes" id="UP001302949">
    <property type="component" value="Unassembled WGS sequence"/>
</dbReference>
<gene>
    <name evidence="2" type="ORF">VB248_17335</name>
</gene>
<evidence type="ECO:0000313" key="3">
    <source>
        <dbReference type="Proteomes" id="UP001302949"/>
    </source>
</evidence>
<organism evidence="2 3">
    <name type="scientific">Arcicella rigui</name>
    <dbReference type="NCBI Taxonomy" id="797020"/>
    <lineage>
        <taxon>Bacteria</taxon>
        <taxon>Pseudomonadati</taxon>
        <taxon>Bacteroidota</taxon>
        <taxon>Cytophagia</taxon>
        <taxon>Cytophagales</taxon>
        <taxon>Flectobacillaceae</taxon>
        <taxon>Arcicella</taxon>
    </lineage>
</organism>